<sequence length="191" mass="22440">MVSIEISHKKCFQVNAVTKINIVDFKWNSSFQKNQLKREPAKKLNPFDVDFKNIPRIGTSQQTPKIGTNGKWYMRGWKIRHPSKVIHIGGFDSFFKQEQFQKHRASISPDSSKRTAQENIRYGFKRSSLTPISARSVSKQNDRSYSPYTPMNMISTYKYKKDDEIKEYLVDQDLSSWEEETPKHKRFSSYS</sequence>
<gene>
    <name evidence="1" type="ORF">BSTOLATCC_MIC45629</name>
</gene>
<dbReference type="EMBL" id="CAJZBQ010000045">
    <property type="protein sequence ID" value="CAG9328174.1"/>
    <property type="molecule type" value="Genomic_DNA"/>
</dbReference>
<keyword evidence="2" id="KW-1185">Reference proteome</keyword>
<evidence type="ECO:0000313" key="2">
    <source>
        <dbReference type="Proteomes" id="UP001162131"/>
    </source>
</evidence>
<proteinExistence type="predicted"/>
<dbReference type="AlphaFoldDB" id="A0AAU9JUN1"/>
<name>A0AAU9JUN1_9CILI</name>
<reference evidence="1" key="1">
    <citation type="submission" date="2021-09" db="EMBL/GenBank/DDBJ databases">
        <authorList>
            <consortium name="AG Swart"/>
            <person name="Singh M."/>
            <person name="Singh A."/>
            <person name="Seah K."/>
            <person name="Emmerich C."/>
        </authorList>
    </citation>
    <scope>NUCLEOTIDE SEQUENCE</scope>
    <source>
        <strain evidence="1">ATCC30299</strain>
    </source>
</reference>
<protein>
    <submittedName>
        <fullName evidence="1">Uncharacterized protein</fullName>
    </submittedName>
</protein>
<comment type="caution">
    <text evidence="1">The sequence shown here is derived from an EMBL/GenBank/DDBJ whole genome shotgun (WGS) entry which is preliminary data.</text>
</comment>
<organism evidence="1 2">
    <name type="scientific">Blepharisma stoltei</name>
    <dbReference type="NCBI Taxonomy" id="1481888"/>
    <lineage>
        <taxon>Eukaryota</taxon>
        <taxon>Sar</taxon>
        <taxon>Alveolata</taxon>
        <taxon>Ciliophora</taxon>
        <taxon>Postciliodesmatophora</taxon>
        <taxon>Heterotrichea</taxon>
        <taxon>Heterotrichida</taxon>
        <taxon>Blepharismidae</taxon>
        <taxon>Blepharisma</taxon>
    </lineage>
</organism>
<dbReference type="Proteomes" id="UP001162131">
    <property type="component" value="Unassembled WGS sequence"/>
</dbReference>
<accession>A0AAU9JUN1</accession>
<evidence type="ECO:0000313" key="1">
    <source>
        <dbReference type="EMBL" id="CAG9328174.1"/>
    </source>
</evidence>